<sequence length="16" mass="2010">MIRRFPVYSRKKMLLA</sequence>
<dbReference type="AlphaFoldDB" id="A0A0A9B636"/>
<reference evidence="1" key="1">
    <citation type="submission" date="2014-09" db="EMBL/GenBank/DDBJ databases">
        <authorList>
            <person name="Magalhaes I.L.F."/>
            <person name="Oliveira U."/>
            <person name="Santos F.R."/>
            <person name="Vidigal T.H.D.A."/>
            <person name="Brescovit A.D."/>
            <person name="Santos A.J."/>
        </authorList>
    </citation>
    <scope>NUCLEOTIDE SEQUENCE</scope>
    <source>
        <tissue evidence="1">Shoot tissue taken approximately 20 cm above the soil surface</tissue>
    </source>
</reference>
<evidence type="ECO:0000313" key="1">
    <source>
        <dbReference type="EMBL" id="JAD59474.1"/>
    </source>
</evidence>
<organism evidence="1">
    <name type="scientific">Arundo donax</name>
    <name type="common">Giant reed</name>
    <name type="synonym">Donax arundinaceus</name>
    <dbReference type="NCBI Taxonomy" id="35708"/>
    <lineage>
        <taxon>Eukaryota</taxon>
        <taxon>Viridiplantae</taxon>
        <taxon>Streptophyta</taxon>
        <taxon>Embryophyta</taxon>
        <taxon>Tracheophyta</taxon>
        <taxon>Spermatophyta</taxon>
        <taxon>Magnoliopsida</taxon>
        <taxon>Liliopsida</taxon>
        <taxon>Poales</taxon>
        <taxon>Poaceae</taxon>
        <taxon>PACMAD clade</taxon>
        <taxon>Arundinoideae</taxon>
        <taxon>Arundineae</taxon>
        <taxon>Arundo</taxon>
    </lineage>
</organism>
<proteinExistence type="predicted"/>
<reference evidence="1" key="2">
    <citation type="journal article" date="2015" name="Data Brief">
        <title>Shoot transcriptome of the giant reed, Arundo donax.</title>
        <authorList>
            <person name="Barrero R.A."/>
            <person name="Guerrero F.D."/>
            <person name="Moolhuijzen P."/>
            <person name="Goolsby J.A."/>
            <person name="Tidwell J."/>
            <person name="Bellgard S.E."/>
            <person name="Bellgard M.I."/>
        </authorList>
    </citation>
    <scope>NUCLEOTIDE SEQUENCE</scope>
    <source>
        <tissue evidence="1">Shoot tissue taken approximately 20 cm above the soil surface</tissue>
    </source>
</reference>
<dbReference type="EMBL" id="GBRH01238421">
    <property type="protein sequence ID" value="JAD59474.1"/>
    <property type="molecule type" value="Transcribed_RNA"/>
</dbReference>
<protein>
    <submittedName>
        <fullName evidence="1">Uncharacterized protein</fullName>
    </submittedName>
</protein>
<accession>A0A0A9B636</accession>
<name>A0A0A9B636_ARUDO</name>